<proteinExistence type="predicted"/>
<protein>
    <submittedName>
        <fullName evidence="3">Uncharacterized protein LOC105049773</fullName>
    </submittedName>
</protein>
<reference evidence="3" key="1">
    <citation type="submission" date="2025-08" db="UniProtKB">
        <authorList>
            <consortium name="RefSeq"/>
        </authorList>
    </citation>
    <scope>IDENTIFICATION</scope>
</reference>
<dbReference type="RefSeq" id="XP_010927820.2">
    <property type="nucleotide sequence ID" value="XM_010929518.3"/>
</dbReference>
<feature type="compositionally biased region" description="Low complexity" evidence="1">
    <location>
        <begin position="1"/>
        <end position="34"/>
    </location>
</feature>
<keyword evidence="2" id="KW-1185">Reference proteome</keyword>
<evidence type="ECO:0000313" key="3">
    <source>
        <dbReference type="RefSeq" id="XP_010927820.2"/>
    </source>
</evidence>
<gene>
    <name evidence="3" type="primary">LOC105049773</name>
</gene>
<feature type="region of interest" description="Disordered" evidence="1">
    <location>
        <begin position="1"/>
        <end position="45"/>
    </location>
</feature>
<dbReference type="InParanoid" id="A0A6I9RSV6"/>
<name>A0A6I9RSV6_ELAGV</name>
<sequence>MSSSTGRAPRSAASSTSRSPSTRTTATMTTAAAAEVPPGRTGLAPVAAAPMEGSIDRRDPLSLQSCAVGLVDFGLNFCLYK</sequence>
<dbReference type="GeneID" id="105049773"/>
<evidence type="ECO:0000256" key="1">
    <source>
        <dbReference type="SAM" id="MobiDB-lite"/>
    </source>
</evidence>
<evidence type="ECO:0000313" key="2">
    <source>
        <dbReference type="Proteomes" id="UP000504607"/>
    </source>
</evidence>
<dbReference type="AlphaFoldDB" id="A0A6I9RSV6"/>
<dbReference type="KEGG" id="egu:105049773"/>
<dbReference type="Proteomes" id="UP000504607">
    <property type="component" value="Chromosome 8"/>
</dbReference>
<organism evidence="2 3">
    <name type="scientific">Elaeis guineensis var. tenera</name>
    <name type="common">Oil palm</name>
    <dbReference type="NCBI Taxonomy" id="51953"/>
    <lineage>
        <taxon>Eukaryota</taxon>
        <taxon>Viridiplantae</taxon>
        <taxon>Streptophyta</taxon>
        <taxon>Embryophyta</taxon>
        <taxon>Tracheophyta</taxon>
        <taxon>Spermatophyta</taxon>
        <taxon>Magnoliopsida</taxon>
        <taxon>Liliopsida</taxon>
        <taxon>Arecaceae</taxon>
        <taxon>Arecoideae</taxon>
        <taxon>Cocoseae</taxon>
        <taxon>Elaeidinae</taxon>
        <taxon>Elaeis</taxon>
    </lineage>
</organism>
<accession>A0A6I9RSV6</accession>